<feature type="signal peptide" evidence="4">
    <location>
        <begin position="1"/>
        <end position="27"/>
    </location>
</feature>
<dbReference type="EMBL" id="CP067341">
    <property type="protein sequence ID" value="QQP13286.1"/>
    <property type="molecule type" value="Genomic_DNA"/>
</dbReference>
<feature type="coiled-coil region" evidence="2">
    <location>
        <begin position="137"/>
        <end position="164"/>
    </location>
</feature>
<dbReference type="InterPro" id="IPR008930">
    <property type="entry name" value="Terpenoid_cyclase/PrenylTrfase"/>
</dbReference>
<accession>A0ABX7AUB4</accession>
<feature type="chain" id="PRO_5046444561" evidence="4">
    <location>
        <begin position="28"/>
        <end position="985"/>
    </location>
</feature>
<feature type="domain" description="SLH" evidence="5">
    <location>
        <begin position="803"/>
        <end position="860"/>
    </location>
</feature>
<reference evidence="6 7" key="1">
    <citation type="submission" date="2020-01" db="EMBL/GenBank/DDBJ databases">
        <authorList>
            <person name="Liu G."/>
            <person name="Liu B."/>
        </authorList>
    </citation>
    <scope>NUCLEOTIDE SEQUENCE [LARGE SCALE GENOMIC DNA]</scope>
    <source>
        <strain evidence="6 7">FJAT-51161</strain>
    </source>
</reference>
<evidence type="ECO:0000256" key="2">
    <source>
        <dbReference type="SAM" id="Coils"/>
    </source>
</evidence>
<name>A0ABX7AUB4_9BACI</name>
<dbReference type="InterPro" id="IPR051465">
    <property type="entry name" value="Cell_Envelope_Struct_Comp"/>
</dbReference>
<evidence type="ECO:0000256" key="4">
    <source>
        <dbReference type="SAM" id="SignalP"/>
    </source>
</evidence>
<keyword evidence="7" id="KW-1185">Reference proteome</keyword>
<dbReference type="PANTHER" id="PTHR43308:SF5">
    <property type="entry name" value="S-LAYER PROTEIN _ PEPTIDOGLYCAN ENDO-BETA-N-ACETYLGLUCOSAMINIDASE"/>
    <property type="match status" value="1"/>
</dbReference>
<dbReference type="RefSeq" id="WP_053596340.1">
    <property type="nucleotide sequence ID" value="NZ_CP067341.1"/>
</dbReference>
<dbReference type="PANTHER" id="PTHR43308">
    <property type="entry name" value="OUTER MEMBRANE PROTEIN ALPHA-RELATED"/>
    <property type="match status" value="1"/>
</dbReference>
<dbReference type="Gene3D" id="2.170.130.30">
    <property type="match status" value="1"/>
</dbReference>
<evidence type="ECO:0000313" key="6">
    <source>
        <dbReference type="EMBL" id="QQP13286.1"/>
    </source>
</evidence>
<dbReference type="Pfam" id="PF14478">
    <property type="entry name" value="DUF4430"/>
    <property type="match status" value="1"/>
</dbReference>
<dbReference type="PROSITE" id="PS51272">
    <property type="entry name" value="SLH"/>
    <property type="match status" value="3"/>
</dbReference>
<dbReference type="Proteomes" id="UP000596049">
    <property type="component" value="Chromosome"/>
</dbReference>
<dbReference type="Gene3D" id="1.50.10.20">
    <property type="match status" value="1"/>
</dbReference>
<keyword evidence="1 4" id="KW-0732">Signal</keyword>
<feature type="compositionally biased region" description="Low complexity" evidence="3">
    <location>
        <begin position="457"/>
        <end position="497"/>
    </location>
</feature>
<dbReference type="Gene3D" id="1.20.1270.90">
    <property type="entry name" value="AF1782-like"/>
    <property type="match status" value="1"/>
</dbReference>
<keyword evidence="2" id="KW-0175">Coiled coil</keyword>
<sequence length="985" mass="107801">MDFYKKWLNIAIVFILSFSLLSPAALAETQQIEASDLETIELESSSTINDQSNGEEVSISQKNTNIADEEVVIDRSSLQTAIDKAKQAKSSFKVSADGNDIDPVDYWVTQAAIDVYTNVILSAQQLLADEHAIQEDIDAKVLALNQATEELDSAKKDGTKSNAELTTSQAYNTVAQYMVDKLSEPKFGYEWWIITLARGGYEVPAGYYDTYYKNVVDYVVSKDGVLDQRKYTEYSRLIIALTAIGQDPTNVGGYNLVEKLSDFDKVVWQGVNGAYFGLIALNTWDFELSETATTTREKLIERILEKQLDDGGWALSGTKADPDMTAMAIQSLAPYYKTDSKVKDAVDKALTTLADLQLPNGGYKSWGSENSESAAQVVTALTSLGIDADKDPRFDKVIANIMTYYSTKEGGFKHVLSETQANGMATEQVGYTLAAYHRLLNGQTALYDMSDTKSKDPSNPGDGGNPSNPGDGGNPSNPGDGGNNNNSGNGEDNPGGNRPNGHTTFSITISSSEVPLKETKVELYPGETVFDVLKRVTKQNGIALSYRETQYGTYIDGINGLYEFDRGPLSGWMYRVNGSFPSYSAALYTLSPGDNVEWLYTLDLGKDVGGYVDGIEGGGSSAGGNKECKEKDCKEVETKCPNKDEKCAEETNKDNKDGSIAEITIENGSNKAIITSEDIQKHLEKNIKNFVIQSEKNFKIEIPTSIFSGIKLTEKEQVKASVTKDAKNKQFTVTFEIENANGKSKSISIDKEYLKVTLPANELKSNTVVLQLVGGEYKPVPHKIVNGEIVLFTKTSGTFVLKESTVTYKDIEHLVYKEEIEFLASRHVIQGTTSETFEANISITRAQFAALVSRALGLQATGENPFDDTKGKWYATEIQALYEAGITKGSTASTFNPEKPITRQQAAALMARILEYLNADVKAGGEINFKDANNISSEYLPYIKLLNSLDIMTGMQDGSFDPTSSITRGQTAKILKRTLNISGIM</sequence>
<dbReference type="InterPro" id="IPR001119">
    <property type="entry name" value="SLH_dom"/>
</dbReference>
<feature type="region of interest" description="Disordered" evidence="3">
    <location>
        <begin position="449"/>
        <end position="511"/>
    </location>
</feature>
<feature type="compositionally biased region" description="Polar residues" evidence="3">
    <location>
        <begin position="500"/>
        <end position="511"/>
    </location>
</feature>
<dbReference type="SUPFAM" id="SSF48239">
    <property type="entry name" value="Terpenoid cyclases/Protein prenyltransferases"/>
    <property type="match status" value="1"/>
</dbReference>
<evidence type="ECO:0000313" key="7">
    <source>
        <dbReference type="Proteomes" id="UP000596049"/>
    </source>
</evidence>
<organism evidence="6 7">
    <name type="scientific">Lysinibacillus agricola</name>
    <dbReference type="NCBI Taxonomy" id="2590012"/>
    <lineage>
        <taxon>Bacteria</taxon>
        <taxon>Bacillati</taxon>
        <taxon>Bacillota</taxon>
        <taxon>Bacilli</taxon>
        <taxon>Bacillales</taxon>
        <taxon>Bacillaceae</taxon>
        <taxon>Lysinibacillus</taxon>
    </lineage>
</organism>
<protein>
    <submittedName>
        <fullName evidence="6">S-layer homology domain-containing protein</fullName>
    </submittedName>
</protein>
<proteinExistence type="predicted"/>
<dbReference type="CDD" id="cd00688">
    <property type="entry name" value="ISOPREN_C2_like"/>
    <property type="match status" value="1"/>
</dbReference>
<dbReference type="InterPro" id="IPR027954">
    <property type="entry name" value="Transcobalamin-like_C"/>
</dbReference>
<feature type="domain" description="SLH" evidence="5">
    <location>
        <begin position="861"/>
        <end position="924"/>
    </location>
</feature>
<dbReference type="Pfam" id="PF00395">
    <property type="entry name" value="SLH"/>
    <property type="match status" value="3"/>
</dbReference>
<gene>
    <name evidence="6" type="ORF">FJQ98_04245</name>
</gene>
<evidence type="ECO:0000259" key="5">
    <source>
        <dbReference type="PROSITE" id="PS51272"/>
    </source>
</evidence>
<evidence type="ECO:0000256" key="1">
    <source>
        <dbReference type="ARBA" id="ARBA00022729"/>
    </source>
</evidence>
<feature type="domain" description="SLH" evidence="5">
    <location>
        <begin position="926"/>
        <end position="985"/>
    </location>
</feature>
<evidence type="ECO:0000256" key="3">
    <source>
        <dbReference type="SAM" id="MobiDB-lite"/>
    </source>
</evidence>